<dbReference type="EMBL" id="VMNW02000006">
    <property type="protein sequence ID" value="KAA9164967.1"/>
    <property type="molecule type" value="Genomic_DNA"/>
</dbReference>
<evidence type="ECO:0000313" key="2">
    <source>
        <dbReference type="Proteomes" id="UP000319769"/>
    </source>
</evidence>
<accession>A0A5N0VF44</accession>
<name>A0A5N0VF44_9PSEU</name>
<proteinExistence type="predicted"/>
<dbReference type="Proteomes" id="UP000319769">
    <property type="component" value="Unassembled WGS sequence"/>
</dbReference>
<organism evidence="1 2">
    <name type="scientific">Amycolatopsis acidicola</name>
    <dbReference type="NCBI Taxonomy" id="2596893"/>
    <lineage>
        <taxon>Bacteria</taxon>
        <taxon>Bacillati</taxon>
        <taxon>Actinomycetota</taxon>
        <taxon>Actinomycetes</taxon>
        <taxon>Pseudonocardiales</taxon>
        <taxon>Pseudonocardiaceae</taxon>
        <taxon>Amycolatopsis</taxon>
    </lineage>
</organism>
<reference evidence="1" key="1">
    <citation type="submission" date="2019-09" db="EMBL/GenBank/DDBJ databases">
        <authorList>
            <person name="Teo W.F.A."/>
            <person name="Duangmal K."/>
        </authorList>
    </citation>
    <scope>NUCLEOTIDE SEQUENCE [LARGE SCALE GENOMIC DNA]</scope>
    <source>
        <strain evidence="1">K81G1</strain>
    </source>
</reference>
<dbReference type="OrthoDB" id="3431675at2"/>
<comment type="caution">
    <text evidence="1">The sequence shown here is derived from an EMBL/GenBank/DDBJ whole genome shotgun (WGS) entry which is preliminary data.</text>
</comment>
<dbReference type="AlphaFoldDB" id="A0A5N0VF44"/>
<protein>
    <submittedName>
        <fullName evidence="1">Uncharacterized protein</fullName>
    </submittedName>
</protein>
<evidence type="ECO:0000313" key="1">
    <source>
        <dbReference type="EMBL" id="KAA9164967.1"/>
    </source>
</evidence>
<sequence length="64" mass="6806">MELRKIAGDCPDNECPTVYLSDRGTVVFQGDAVSAGLKLGPDEQAVELPLHIVRQALPELSGGQ</sequence>
<keyword evidence="2" id="KW-1185">Reference proteome</keyword>
<dbReference type="RefSeq" id="WP_144746645.1">
    <property type="nucleotide sequence ID" value="NZ_VMNW02000006.1"/>
</dbReference>
<gene>
    <name evidence="1" type="ORF">FPZ12_006870</name>
</gene>